<name>A0A178N138_9PROT</name>
<protein>
    <submittedName>
        <fullName evidence="1">Uncharacterized protein</fullName>
    </submittedName>
</protein>
<keyword evidence="2" id="KW-1185">Reference proteome</keyword>
<accession>A0A178N138</accession>
<evidence type="ECO:0000313" key="1">
    <source>
        <dbReference type="EMBL" id="OAN64149.1"/>
    </source>
</evidence>
<dbReference type="STRING" id="1437059.A6A05_19015"/>
<gene>
    <name evidence="1" type="ORF">A6A05_19015</name>
</gene>
<dbReference type="AlphaFoldDB" id="A0A178N138"/>
<reference evidence="1 2" key="1">
    <citation type="submission" date="2016-04" db="EMBL/GenBank/DDBJ databases">
        <title>Draft genome sequence of freshwater magnetotactic bacteria Magnetospirillum marisnigri SP-1 and Magnetospirillum moscoviense BB-1.</title>
        <authorList>
            <person name="Koziaeva V."/>
            <person name="Dziuba M.V."/>
            <person name="Ivanov T.M."/>
            <person name="Kuznetsov B."/>
            <person name="Grouzdev D.S."/>
        </authorList>
    </citation>
    <scope>NUCLEOTIDE SEQUENCE [LARGE SCALE GENOMIC DNA]</scope>
    <source>
        <strain evidence="1 2">BB-1</strain>
    </source>
</reference>
<organism evidence="1 2">
    <name type="scientific">Magnetospirillum moscoviense</name>
    <dbReference type="NCBI Taxonomy" id="1437059"/>
    <lineage>
        <taxon>Bacteria</taxon>
        <taxon>Pseudomonadati</taxon>
        <taxon>Pseudomonadota</taxon>
        <taxon>Alphaproteobacteria</taxon>
        <taxon>Rhodospirillales</taxon>
        <taxon>Rhodospirillaceae</taxon>
        <taxon>Magnetospirillum</taxon>
    </lineage>
</organism>
<dbReference type="Proteomes" id="UP000078543">
    <property type="component" value="Unassembled WGS sequence"/>
</dbReference>
<proteinExistence type="predicted"/>
<comment type="caution">
    <text evidence="1">The sequence shown here is derived from an EMBL/GenBank/DDBJ whole genome shotgun (WGS) entry which is preliminary data.</text>
</comment>
<dbReference type="EMBL" id="LWQU01000034">
    <property type="protein sequence ID" value="OAN64149.1"/>
    <property type="molecule type" value="Genomic_DNA"/>
</dbReference>
<sequence length="100" mass="11119">MQFLTVGVGLKVRDDIGQLLFSLTKLANTNLNCIFGRDSSIDFVLLGSQLLGFTGIHSLLKFTDRGEKRIFSCGKRIHPKLKLGHLPGQFPSVIDTLKIY</sequence>
<evidence type="ECO:0000313" key="2">
    <source>
        <dbReference type="Proteomes" id="UP000078543"/>
    </source>
</evidence>